<dbReference type="GO" id="GO:0008270">
    <property type="term" value="F:zinc ion binding"/>
    <property type="evidence" value="ECO:0007669"/>
    <property type="project" value="InterPro"/>
</dbReference>
<protein>
    <submittedName>
        <fullName evidence="4">Acriflavine sensitivity control acr-2</fullName>
    </submittedName>
</protein>
<dbReference type="Pfam" id="PF00172">
    <property type="entry name" value="Zn_clus"/>
    <property type="match status" value="1"/>
</dbReference>
<comment type="subcellular location">
    <subcellularLocation>
        <location evidence="1">Nucleus</location>
    </subcellularLocation>
</comment>
<dbReference type="Proteomes" id="UP000554235">
    <property type="component" value="Unassembled WGS sequence"/>
</dbReference>
<evidence type="ECO:0000256" key="2">
    <source>
        <dbReference type="ARBA" id="ARBA00023242"/>
    </source>
</evidence>
<gene>
    <name evidence="4" type="ORF">FALBO_11782</name>
</gene>
<dbReference type="GO" id="GO:0000976">
    <property type="term" value="F:transcription cis-regulatory region binding"/>
    <property type="evidence" value="ECO:0007669"/>
    <property type="project" value="TreeGrafter"/>
</dbReference>
<dbReference type="GO" id="GO:0045944">
    <property type="term" value="P:positive regulation of transcription by RNA polymerase II"/>
    <property type="evidence" value="ECO:0007669"/>
    <property type="project" value="TreeGrafter"/>
</dbReference>
<dbReference type="OrthoDB" id="5386330at2759"/>
<accession>A0A8H4P9S5</accession>
<name>A0A8H4P9S5_9HYPO</name>
<dbReference type="GO" id="GO:0000981">
    <property type="term" value="F:DNA-binding transcription factor activity, RNA polymerase II-specific"/>
    <property type="evidence" value="ECO:0007669"/>
    <property type="project" value="InterPro"/>
</dbReference>
<feature type="domain" description="Zn(2)-C6 fungal-type" evidence="3">
    <location>
        <begin position="18"/>
        <end position="47"/>
    </location>
</feature>
<sequence>MPNSGAVTKGKKRPKVRGCYECARRRIDCDRKEPECYKCLLKGLKCSGLGIRYRFNDGVASRGKLANKHIPDTLSYKKPSSPVNKTIEEDKEETIETNSEILNEHAQHSSQDEPVPTPQSPCQLKAGCPTYDDEMVITDEKLWWVDLGLDHIDGRSRFFLQYFSDHVAQITAVINLGFNGYRDLVLPYAELDSMIRKAIIVVAEQHLSLKTGHYDSPNSVTYGSLLHDLVERSTQFPPVQDELAQTALLLLHIREMISGSDNFKLIYGSLRTLINNMVMGQSLESEYSALGRFVKIQILRVSLFGEALFDETYGSKFLLTHGEACMEFLRFCLRLHPEHEELMSYIFDLITLACDIYVQRATHNPPMHQTVPLVERFKRTAEKVDVYDNVIGQHLLAWSYFVVAAESSIDSHRKFFLERLWTLHSTTGSGSVLKAIEQTQGFWAVQSTTRWTRLLGGPTQALIM</sequence>
<keyword evidence="2" id="KW-0539">Nucleus</keyword>
<dbReference type="InterPro" id="IPR036864">
    <property type="entry name" value="Zn2-C6_fun-type_DNA-bd_sf"/>
</dbReference>
<dbReference type="PROSITE" id="PS00463">
    <property type="entry name" value="ZN2_CY6_FUNGAL_1"/>
    <property type="match status" value="1"/>
</dbReference>
<dbReference type="PANTHER" id="PTHR37534">
    <property type="entry name" value="TRANSCRIPTIONAL ACTIVATOR PROTEIN UGA3"/>
    <property type="match status" value="1"/>
</dbReference>
<dbReference type="GO" id="GO:0005634">
    <property type="term" value="C:nucleus"/>
    <property type="evidence" value="ECO:0007669"/>
    <property type="project" value="UniProtKB-SubCell"/>
</dbReference>
<dbReference type="AlphaFoldDB" id="A0A8H4P9S5"/>
<organism evidence="4 5">
    <name type="scientific">Fusarium albosuccineum</name>
    <dbReference type="NCBI Taxonomy" id="1237068"/>
    <lineage>
        <taxon>Eukaryota</taxon>
        <taxon>Fungi</taxon>
        <taxon>Dikarya</taxon>
        <taxon>Ascomycota</taxon>
        <taxon>Pezizomycotina</taxon>
        <taxon>Sordariomycetes</taxon>
        <taxon>Hypocreomycetidae</taxon>
        <taxon>Hypocreales</taxon>
        <taxon>Nectriaceae</taxon>
        <taxon>Fusarium</taxon>
        <taxon>Fusarium decemcellulare species complex</taxon>
    </lineage>
</organism>
<evidence type="ECO:0000313" key="4">
    <source>
        <dbReference type="EMBL" id="KAF4461431.1"/>
    </source>
</evidence>
<proteinExistence type="predicted"/>
<reference evidence="4 5" key="1">
    <citation type="submission" date="2020-01" db="EMBL/GenBank/DDBJ databases">
        <title>Identification and distribution of gene clusters putatively required for synthesis of sphingolipid metabolism inhibitors in phylogenetically diverse species of the filamentous fungus Fusarium.</title>
        <authorList>
            <person name="Kim H.-S."/>
            <person name="Busman M."/>
            <person name="Brown D.W."/>
            <person name="Divon H."/>
            <person name="Uhlig S."/>
            <person name="Proctor R.H."/>
        </authorList>
    </citation>
    <scope>NUCLEOTIDE SEQUENCE [LARGE SCALE GENOMIC DNA]</scope>
    <source>
        <strain evidence="4 5">NRRL 20459</strain>
    </source>
</reference>
<evidence type="ECO:0000313" key="5">
    <source>
        <dbReference type="Proteomes" id="UP000554235"/>
    </source>
</evidence>
<keyword evidence="5" id="KW-1185">Reference proteome</keyword>
<dbReference type="Pfam" id="PF11951">
    <property type="entry name" value="Fungal_trans_2"/>
    <property type="match status" value="2"/>
</dbReference>
<dbReference type="EMBL" id="JAADYS010001723">
    <property type="protein sequence ID" value="KAF4461431.1"/>
    <property type="molecule type" value="Genomic_DNA"/>
</dbReference>
<dbReference type="SUPFAM" id="SSF57701">
    <property type="entry name" value="Zn2/Cys6 DNA-binding domain"/>
    <property type="match status" value="1"/>
</dbReference>
<evidence type="ECO:0000259" key="3">
    <source>
        <dbReference type="PROSITE" id="PS50048"/>
    </source>
</evidence>
<dbReference type="PROSITE" id="PS50048">
    <property type="entry name" value="ZN2_CY6_FUNGAL_2"/>
    <property type="match status" value="1"/>
</dbReference>
<comment type="caution">
    <text evidence="4">The sequence shown here is derived from an EMBL/GenBank/DDBJ whole genome shotgun (WGS) entry which is preliminary data.</text>
</comment>
<dbReference type="InterPro" id="IPR021858">
    <property type="entry name" value="Fun_TF"/>
</dbReference>
<evidence type="ECO:0000256" key="1">
    <source>
        <dbReference type="ARBA" id="ARBA00004123"/>
    </source>
</evidence>
<dbReference type="PANTHER" id="PTHR37534:SF17">
    <property type="entry name" value="ZN(2)-C6 FUNGAL-TYPE DOMAIN-CONTAINING PROTEIN"/>
    <property type="match status" value="1"/>
</dbReference>
<dbReference type="InterPro" id="IPR001138">
    <property type="entry name" value="Zn2Cys6_DnaBD"/>
</dbReference>
<dbReference type="Gene3D" id="4.10.240.10">
    <property type="entry name" value="Zn(2)-C6 fungal-type DNA-binding domain"/>
    <property type="match status" value="1"/>
</dbReference>
<dbReference type="CDD" id="cd00067">
    <property type="entry name" value="GAL4"/>
    <property type="match status" value="1"/>
</dbReference>